<accession>A0A1U9NIU0</accession>
<evidence type="ECO:0000256" key="2">
    <source>
        <dbReference type="ARBA" id="ARBA00022723"/>
    </source>
</evidence>
<organism evidence="8 9">
    <name type="scientific">Anaerohalosphaera lusitana</name>
    <dbReference type="NCBI Taxonomy" id="1936003"/>
    <lineage>
        <taxon>Bacteria</taxon>
        <taxon>Pseudomonadati</taxon>
        <taxon>Planctomycetota</taxon>
        <taxon>Phycisphaerae</taxon>
        <taxon>Sedimentisphaerales</taxon>
        <taxon>Anaerohalosphaeraceae</taxon>
        <taxon>Anaerohalosphaera</taxon>
    </lineage>
</organism>
<evidence type="ECO:0000313" key="8">
    <source>
        <dbReference type="EMBL" id="AQT67426.1"/>
    </source>
</evidence>
<dbReference type="InterPro" id="IPR051269">
    <property type="entry name" value="Fe-S_cluster_ET"/>
</dbReference>
<feature type="domain" description="4Fe-4S ferredoxin-type" evidence="7">
    <location>
        <begin position="1"/>
        <end position="28"/>
    </location>
</feature>
<dbReference type="STRING" id="1936003.STSP2_00573"/>
<evidence type="ECO:0000313" key="9">
    <source>
        <dbReference type="Proteomes" id="UP000189674"/>
    </source>
</evidence>
<reference evidence="9" key="1">
    <citation type="submission" date="2017-02" db="EMBL/GenBank/DDBJ databases">
        <title>Comparative genomics and description of representatives of a novel lineage of planctomycetes thriving in anoxic sediments.</title>
        <authorList>
            <person name="Spring S."/>
            <person name="Bunk B."/>
            <person name="Sproer C."/>
        </authorList>
    </citation>
    <scope>NUCLEOTIDE SEQUENCE [LARGE SCALE GENOMIC DNA]</scope>
    <source>
        <strain evidence="9">ST-NAGAB-D1</strain>
    </source>
</reference>
<keyword evidence="9" id="KW-1185">Reference proteome</keyword>
<dbReference type="InterPro" id="IPR017896">
    <property type="entry name" value="4Fe4S_Fe-S-bd"/>
</dbReference>
<dbReference type="PROSITE" id="PS51379">
    <property type="entry name" value="4FE4S_FER_2"/>
    <property type="match status" value="1"/>
</dbReference>
<dbReference type="RefSeq" id="WP_146659660.1">
    <property type="nucleotide sequence ID" value="NZ_CP019791.1"/>
</dbReference>
<dbReference type="GO" id="GO:0009055">
    <property type="term" value="F:electron transfer activity"/>
    <property type="evidence" value="ECO:0007669"/>
    <property type="project" value="UniProtKB-UniRule"/>
</dbReference>
<dbReference type="Proteomes" id="UP000189674">
    <property type="component" value="Chromosome"/>
</dbReference>
<dbReference type="Pfam" id="PF13370">
    <property type="entry name" value="Fer4_13"/>
    <property type="match status" value="1"/>
</dbReference>
<dbReference type="InterPro" id="IPR017900">
    <property type="entry name" value="4Fe4S_Fe_S_CS"/>
</dbReference>
<dbReference type="SUPFAM" id="SSF54862">
    <property type="entry name" value="4Fe-4S ferredoxins"/>
    <property type="match status" value="1"/>
</dbReference>
<evidence type="ECO:0000256" key="3">
    <source>
        <dbReference type="ARBA" id="ARBA00022982"/>
    </source>
</evidence>
<evidence type="ECO:0000259" key="7">
    <source>
        <dbReference type="PROSITE" id="PS51379"/>
    </source>
</evidence>
<evidence type="ECO:0000256" key="5">
    <source>
        <dbReference type="ARBA" id="ARBA00023014"/>
    </source>
</evidence>
<evidence type="ECO:0000256" key="4">
    <source>
        <dbReference type="ARBA" id="ARBA00023004"/>
    </source>
</evidence>
<keyword evidence="4 6" id="KW-0408">Iron</keyword>
<name>A0A1U9NIU0_9BACT</name>
<dbReference type="PROSITE" id="PS00198">
    <property type="entry name" value="4FE4S_FER_1"/>
    <property type="match status" value="1"/>
</dbReference>
<dbReference type="EMBL" id="CP019791">
    <property type="protein sequence ID" value="AQT67426.1"/>
    <property type="molecule type" value="Genomic_DNA"/>
</dbReference>
<dbReference type="AlphaFoldDB" id="A0A1U9NIU0"/>
<dbReference type="OrthoDB" id="9803319at2"/>
<proteinExistence type="predicted"/>
<dbReference type="PANTHER" id="PTHR36923:SF3">
    <property type="entry name" value="FERREDOXIN"/>
    <property type="match status" value="1"/>
</dbReference>
<dbReference type="PANTHER" id="PTHR36923">
    <property type="entry name" value="FERREDOXIN"/>
    <property type="match status" value="1"/>
</dbReference>
<protein>
    <recommendedName>
        <fullName evidence="6">Ferredoxin</fullName>
    </recommendedName>
</protein>
<keyword evidence="1 6" id="KW-0813">Transport</keyword>
<sequence length="60" mass="6464">MKVRVDDSCTACGLCVDTCPEVFQMGDEFAEVIADPVPPEHEDSAQQAADECPVDAIHVE</sequence>
<comment type="function">
    <text evidence="6">Ferredoxins are iron-sulfur proteins that transfer electrons in a wide variety of metabolic reactions.</text>
</comment>
<keyword evidence="2 6" id="KW-0479">Metal-binding</keyword>
<dbReference type="GO" id="GO:0005506">
    <property type="term" value="F:iron ion binding"/>
    <property type="evidence" value="ECO:0007669"/>
    <property type="project" value="UniProtKB-UniRule"/>
</dbReference>
<dbReference type="InterPro" id="IPR001080">
    <property type="entry name" value="3Fe4S_ferredoxin"/>
</dbReference>
<dbReference type="Gene3D" id="3.30.70.20">
    <property type="match status" value="1"/>
</dbReference>
<dbReference type="PRINTS" id="PR00352">
    <property type="entry name" value="3FE4SFRDOXIN"/>
</dbReference>
<gene>
    <name evidence="8" type="ORF">STSP2_00573</name>
</gene>
<keyword evidence="3 6" id="KW-0249">Electron transport</keyword>
<keyword evidence="5 6" id="KW-0411">Iron-sulfur</keyword>
<evidence type="ECO:0000256" key="1">
    <source>
        <dbReference type="ARBA" id="ARBA00022448"/>
    </source>
</evidence>
<dbReference type="GO" id="GO:0051536">
    <property type="term" value="F:iron-sulfur cluster binding"/>
    <property type="evidence" value="ECO:0007669"/>
    <property type="project" value="UniProtKB-KW"/>
</dbReference>
<evidence type="ECO:0000256" key="6">
    <source>
        <dbReference type="RuleBase" id="RU368020"/>
    </source>
</evidence>
<dbReference type="KEGG" id="alus:STSP2_00573"/>